<reference evidence="9" key="2">
    <citation type="submission" date="2020-09" db="EMBL/GenBank/DDBJ databases">
        <authorList>
            <person name="Sun Q."/>
            <person name="Zhou Y."/>
        </authorList>
    </citation>
    <scope>NUCLEOTIDE SEQUENCE</scope>
    <source>
        <strain evidence="9">CGMCC 1.12921</strain>
    </source>
</reference>
<evidence type="ECO:0000256" key="1">
    <source>
        <dbReference type="ARBA" id="ARBA00000085"/>
    </source>
</evidence>
<evidence type="ECO:0000313" key="10">
    <source>
        <dbReference type="Proteomes" id="UP000613582"/>
    </source>
</evidence>
<dbReference type="InterPro" id="IPR036097">
    <property type="entry name" value="HisK_dim/P_sf"/>
</dbReference>
<evidence type="ECO:0000256" key="2">
    <source>
        <dbReference type="ARBA" id="ARBA00012438"/>
    </source>
</evidence>
<keyword evidence="6" id="KW-0812">Transmembrane</keyword>
<dbReference type="SUPFAM" id="SSF52172">
    <property type="entry name" value="CheY-like"/>
    <property type="match status" value="2"/>
</dbReference>
<dbReference type="Pfam" id="PF00072">
    <property type="entry name" value="Response_reg"/>
    <property type="match status" value="2"/>
</dbReference>
<evidence type="ECO:0000256" key="4">
    <source>
        <dbReference type="PROSITE-ProRule" id="PRU00169"/>
    </source>
</evidence>
<keyword evidence="6" id="KW-0472">Membrane</keyword>
<evidence type="ECO:0000256" key="3">
    <source>
        <dbReference type="ARBA" id="ARBA00022553"/>
    </source>
</evidence>
<feature type="modified residue" description="4-aspartylphosphate" evidence="4">
    <location>
        <position position="646"/>
    </location>
</feature>
<feature type="transmembrane region" description="Helical" evidence="6">
    <location>
        <begin position="151"/>
        <end position="169"/>
    </location>
</feature>
<dbReference type="InterPro" id="IPR005467">
    <property type="entry name" value="His_kinase_dom"/>
</dbReference>
<comment type="caution">
    <text evidence="9">The sequence shown here is derived from an EMBL/GenBank/DDBJ whole genome shotgun (WGS) entry which is preliminary data.</text>
</comment>
<dbReference type="SUPFAM" id="SSF55874">
    <property type="entry name" value="ATPase domain of HSP90 chaperone/DNA topoisomerase II/histidine kinase"/>
    <property type="match status" value="1"/>
</dbReference>
<dbReference type="PRINTS" id="PR00344">
    <property type="entry name" value="BCTRLSENSOR"/>
</dbReference>
<evidence type="ECO:0000313" key="9">
    <source>
        <dbReference type="EMBL" id="GGD17057.1"/>
    </source>
</evidence>
<organism evidence="9 10">
    <name type="scientific">Aquisalinus flavus</name>
    <dbReference type="NCBI Taxonomy" id="1526572"/>
    <lineage>
        <taxon>Bacteria</taxon>
        <taxon>Pseudomonadati</taxon>
        <taxon>Pseudomonadota</taxon>
        <taxon>Alphaproteobacteria</taxon>
        <taxon>Parvularculales</taxon>
        <taxon>Parvularculaceae</taxon>
        <taxon>Aquisalinus</taxon>
    </lineage>
</organism>
<accession>A0A8J2V7U5</accession>
<dbReference type="PROSITE" id="PS50110">
    <property type="entry name" value="RESPONSE_REGULATORY"/>
    <property type="match status" value="2"/>
</dbReference>
<dbReference type="RefSeq" id="WP_188157883.1">
    <property type="nucleotide sequence ID" value="NZ_BMGH01000001.1"/>
</dbReference>
<feature type="domain" description="Response regulatory" evidence="8">
    <location>
        <begin position="595"/>
        <end position="711"/>
    </location>
</feature>
<dbReference type="EC" id="2.7.13.3" evidence="2"/>
<dbReference type="InterPro" id="IPR003661">
    <property type="entry name" value="HisK_dim/P_dom"/>
</dbReference>
<dbReference type="InterPro" id="IPR001789">
    <property type="entry name" value="Sig_transdc_resp-reg_receiver"/>
</dbReference>
<dbReference type="InterPro" id="IPR003594">
    <property type="entry name" value="HATPase_dom"/>
</dbReference>
<dbReference type="InterPro" id="IPR004358">
    <property type="entry name" value="Sig_transdc_His_kin-like_C"/>
</dbReference>
<evidence type="ECO:0000256" key="6">
    <source>
        <dbReference type="SAM" id="Phobius"/>
    </source>
</evidence>
<dbReference type="Pfam" id="PF17152">
    <property type="entry name" value="CHASE8"/>
    <property type="match status" value="1"/>
</dbReference>
<evidence type="ECO:0000259" key="7">
    <source>
        <dbReference type="PROSITE" id="PS50109"/>
    </source>
</evidence>
<dbReference type="GO" id="GO:0000155">
    <property type="term" value="F:phosphorelay sensor kinase activity"/>
    <property type="evidence" value="ECO:0007669"/>
    <property type="project" value="InterPro"/>
</dbReference>
<comment type="catalytic activity">
    <reaction evidence="1">
        <text>ATP + protein L-histidine = ADP + protein N-phospho-L-histidine.</text>
        <dbReference type="EC" id="2.7.13.3"/>
    </reaction>
</comment>
<dbReference type="CDD" id="cd00156">
    <property type="entry name" value="REC"/>
    <property type="match status" value="1"/>
</dbReference>
<feature type="transmembrane region" description="Helical" evidence="6">
    <location>
        <begin position="6"/>
        <end position="28"/>
    </location>
</feature>
<keyword evidence="3 4" id="KW-0597">Phosphoprotein</keyword>
<dbReference type="EMBL" id="BMGH01000001">
    <property type="protein sequence ID" value="GGD17057.1"/>
    <property type="molecule type" value="Genomic_DNA"/>
</dbReference>
<dbReference type="SMART" id="SM00388">
    <property type="entry name" value="HisKA"/>
    <property type="match status" value="1"/>
</dbReference>
<proteinExistence type="predicted"/>
<dbReference type="InterPro" id="IPR036890">
    <property type="entry name" value="HATPase_C_sf"/>
</dbReference>
<dbReference type="SMART" id="SM00387">
    <property type="entry name" value="HATPase_c"/>
    <property type="match status" value="1"/>
</dbReference>
<dbReference type="Gene3D" id="1.10.287.130">
    <property type="match status" value="1"/>
</dbReference>
<feature type="domain" description="Histidine kinase" evidence="7">
    <location>
        <begin position="222"/>
        <end position="449"/>
    </location>
</feature>
<dbReference type="InterPro" id="IPR033417">
    <property type="entry name" value="CHASE8"/>
</dbReference>
<dbReference type="Gene3D" id="3.40.50.2300">
    <property type="match status" value="2"/>
</dbReference>
<dbReference type="Pfam" id="PF02518">
    <property type="entry name" value="HATPase_c"/>
    <property type="match status" value="1"/>
</dbReference>
<feature type="coiled-coil region" evidence="5">
    <location>
        <begin position="176"/>
        <end position="213"/>
    </location>
</feature>
<dbReference type="AlphaFoldDB" id="A0A8J2V7U5"/>
<keyword evidence="5" id="KW-0175">Coiled coil</keyword>
<feature type="domain" description="Response regulatory" evidence="8">
    <location>
        <begin position="471"/>
        <end position="587"/>
    </location>
</feature>
<dbReference type="PROSITE" id="PS50109">
    <property type="entry name" value="HIS_KIN"/>
    <property type="match status" value="1"/>
</dbReference>
<dbReference type="Gene3D" id="3.30.565.10">
    <property type="entry name" value="Histidine kinase-like ATPase, C-terminal domain"/>
    <property type="match status" value="1"/>
</dbReference>
<name>A0A8J2V7U5_9PROT</name>
<dbReference type="PANTHER" id="PTHR43065">
    <property type="entry name" value="SENSOR HISTIDINE KINASE"/>
    <property type="match status" value="1"/>
</dbReference>
<protein>
    <recommendedName>
        <fullName evidence="2">histidine kinase</fullName>
        <ecNumber evidence="2">2.7.13.3</ecNumber>
    </recommendedName>
</protein>
<dbReference type="PANTHER" id="PTHR43065:SF49">
    <property type="entry name" value="HISTIDINE KINASE"/>
    <property type="match status" value="1"/>
</dbReference>
<keyword evidence="10" id="KW-1185">Reference proteome</keyword>
<evidence type="ECO:0000256" key="5">
    <source>
        <dbReference type="SAM" id="Coils"/>
    </source>
</evidence>
<dbReference type="CDD" id="cd18161">
    <property type="entry name" value="REC_hyHK_blue-like"/>
    <property type="match status" value="1"/>
</dbReference>
<dbReference type="SMART" id="SM00448">
    <property type="entry name" value="REC"/>
    <property type="match status" value="2"/>
</dbReference>
<gene>
    <name evidence="9" type="ORF">GCM10011342_27290</name>
</gene>
<sequence length="715" mass="78292">MKFWKLTFPAALGLALLLMLTGAAFMLYGERASSAQKIDEVRMQADILSAIVPAALAFDDTEAAMDYLNALRANPEIRGAALYDENDVFFAGFRLGTWQYPDSPPADGYVQEQDRVIVTAPVVQDGTRMGTVIVRSAAEPLATRMMRYTSIILLFSMGVLLLGVVWLATRALTSANATLAARADDLTRANAELKSQIEQREQAEEALRQSQKMETLGQLTGGIAHDFNNLLTIVLGNLERVIRTLTEKGETQLAETAENAQRGARRAASLTQSLLAFARRQPLDPRSVDINVFVNEMSSLMKRTMGETIAIETVIGAGLWKVCVDPNQLESAILNLAVNARDAMPEGGKLTIETANAYVDRQYITDHAGLEIEPGQYVLLCISDTGTGMDEETIEKAFEPFFTTKGVGHGTGLGLSQLYGFVKQSGGHVKIYSERGNGTTFKLYFPRHIPAEDEEPVQERRKEVPRGNGELVLVVEDEDDVRAHTVALVEELGYRAVDAPDGKSALGQLDRHPEIALLFTDVGLPDGMNGRQLSDEACSRRPDLKVLYTTGYARNAIIHDGRLDQGLHLVTKPFTYEEAGFAMEEAMRTKTQARKILIVEDEGLILADLVMQMEDFGIPTLEAVNGKKAEEIARRERSALRAVVVDLGLPDMRGDALTEKLLAMDPSLKIVIASGYAPGEVRTKFAGDSRVTFVEKPYNAKALLDALNIKPGRSA</sequence>
<reference evidence="9" key="1">
    <citation type="journal article" date="2014" name="Int. J. Syst. Evol. Microbiol.">
        <title>Complete genome sequence of Corynebacterium casei LMG S-19264T (=DSM 44701T), isolated from a smear-ripened cheese.</title>
        <authorList>
            <consortium name="US DOE Joint Genome Institute (JGI-PGF)"/>
            <person name="Walter F."/>
            <person name="Albersmeier A."/>
            <person name="Kalinowski J."/>
            <person name="Ruckert C."/>
        </authorList>
    </citation>
    <scope>NUCLEOTIDE SEQUENCE</scope>
    <source>
        <strain evidence="9">CGMCC 1.12921</strain>
    </source>
</reference>
<feature type="modified residue" description="4-aspartylphosphate" evidence="4">
    <location>
        <position position="521"/>
    </location>
</feature>
<dbReference type="Proteomes" id="UP000613582">
    <property type="component" value="Unassembled WGS sequence"/>
</dbReference>
<dbReference type="Pfam" id="PF00512">
    <property type="entry name" value="HisKA"/>
    <property type="match status" value="1"/>
</dbReference>
<evidence type="ECO:0000259" key="8">
    <source>
        <dbReference type="PROSITE" id="PS50110"/>
    </source>
</evidence>
<keyword evidence="6" id="KW-1133">Transmembrane helix</keyword>
<dbReference type="SUPFAM" id="SSF47384">
    <property type="entry name" value="Homodimeric domain of signal transducing histidine kinase"/>
    <property type="match status" value="1"/>
</dbReference>
<dbReference type="InterPro" id="IPR011006">
    <property type="entry name" value="CheY-like_superfamily"/>
</dbReference>